<gene>
    <name evidence="6" type="ORF">L484_010468</name>
</gene>
<name>W9QXL1_9ROSA</name>
<dbReference type="InterPro" id="IPR049808">
    <property type="entry name" value="CONSTANS-like_Bbox1"/>
</dbReference>
<dbReference type="InterPro" id="IPR000315">
    <property type="entry name" value="Znf_B-box"/>
</dbReference>
<sequence length="294" mass="31955">MKGMICELCSKEASVYCDSDHAFLCWTCDADVHQANFLVARHVREPLCSNCKGFTGGFISGEGLRRNPRFPICRSCSPDESSGEDQADSLSSSSSVSSACVSSNGLKTLQFVDQPKIARIGPSISVTELSSEESSLPAIFSGEVMSKKTSQSLKKKKNNKMIKKVNEQIRPRGPMSVDAKAEGIFGNWCRELGLNGNSAVVSLASHALSLCVGRSSVLPFRVSLAASFWWGLRSCVDKSARALHCLKRLEDVSRVPARLILTVGFKLDRELSARKSRRHDLAEGWAECSGKTAS</sequence>
<evidence type="ECO:0000256" key="1">
    <source>
        <dbReference type="ARBA" id="ARBA00022723"/>
    </source>
</evidence>
<dbReference type="PROSITE" id="PS50119">
    <property type="entry name" value="ZF_BBOX"/>
    <property type="match status" value="1"/>
</dbReference>
<evidence type="ECO:0000256" key="2">
    <source>
        <dbReference type="ARBA" id="ARBA00022771"/>
    </source>
</evidence>
<dbReference type="EMBL" id="KE343370">
    <property type="protein sequence ID" value="EXB26151.1"/>
    <property type="molecule type" value="Genomic_DNA"/>
</dbReference>
<keyword evidence="2 4" id="KW-0863">Zinc-finger</keyword>
<dbReference type="PANTHER" id="PTHR31717">
    <property type="entry name" value="ZINC FINGER PROTEIN CONSTANS-LIKE 10"/>
    <property type="match status" value="1"/>
</dbReference>
<proteinExistence type="predicted"/>
<evidence type="ECO:0000313" key="6">
    <source>
        <dbReference type="EMBL" id="EXB26151.1"/>
    </source>
</evidence>
<dbReference type="Pfam" id="PF00643">
    <property type="entry name" value="zf-B_box"/>
    <property type="match status" value="1"/>
</dbReference>
<evidence type="ECO:0000313" key="7">
    <source>
        <dbReference type="Proteomes" id="UP000030645"/>
    </source>
</evidence>
<evidence type="ECO:0000259" key="5">
    <source>
        <dbReference type="PROSITE" id="PS50119"/>
    </source>
</evidence>
<dbReference type="KEGG" id="mnt:21393759"/>
<dbReference type="OrthoDB" id="153872at2759"/>
<dbReference type="Proteomes" id="UP000030645">
    <property type="component" value="Unassembled WGS sequence"/>
</dbReference>
<evidence type="ECO:0000256" key="4">
    <source>
        <dbReference type="PROSITE-ProRule" id="PRU00024"/>
    </source>
</evidence>
<dbReference type="CDD" id="cd19821">
    <property type="entry name" value="Bbox1_BBX-like"/>
    <property type="match status" value="1"/>
</dbReference>
<keyword evidence="1" id="KW-0479">Metal-binding</keyword>
<evidence type="ECO:0000256" key="3">
    <source>
        <dbReference type="ARBA" id="ARBA00022833"/>
    </source>
</evidence>
<accession>W9QXL1</accession>
<dbReference type="GO" id="GO:0008270">
    <property type="term" value="F:zinc ion binding"/>
    <property type="evidence" value="ECO:0007669"/>
    <property type="project" value="UniProtKB-KW"/>
</dbReference>
<dbReference type="AlphaFoldDB" id="W9QXL1"/>
<dbReference type="eggNOG" id="ENOG502RZSP">
    <property type="taxonomic scope" value="Eukaryota"/>
</dbReference>
<feature type="domain" description="B box-type" evidence="5">
    <location>
        <begin position="1"/>
        <end position="47"/>
    </location>
</feature>
<keyword evidence="7" id="KW-1185">Reference proteome</keyword>
<keyword evidence="3" id="KW-0862">Zinc</keyword>
<reference evidence="7" key="1">
    <citation type="submission" date="2013-01" db="EMBL/GenBank/DDBJ databases">
        <title>Draft Genome Sequence of a Mulberry Tree, Morus notabilis C.K. Schneid.</title>
        <authorList>
            <person name="He N."/>
            <person name="Zhao S."/>
        </authorList>
    </citation>
    <scope>NUCLEOTIDE SEQUENCE</scope>
</reference>
<dbReference type="PANTHER" id="PTHR31717:SF81">
    <property type="entry name" value="B-BOX ZINC FINGER PROTEIN 32-LIKE"/>
    <property type="match status" value="1"/>
</dbReference>
<dbReference type="SMART" id="SM00336">
    <property type="entry name" value="BBOX"/>
    <property type="match status" value="1"/>
</dbReference>
<protein>
    <submittedName>
        <fullName evidence="6">Zinc finger protein CONSTANS-LIKE 2</fullName>
    </submittedName>
</protein>
<organism evidence="6 7">
    <name type="scientific">Morus notabilis</name>
    <dbReference type="NCBI Taxonomy" id="981085"/>
    <lineage>
        <taxon>Eukaryota</taxon>
        <taxon>Viridiplantae</taxon>
        <taxon>Streptophyta</taxon>
        <taxon>Embryophyta</taxon>
        <taxon>Tracheophyta</taxon>
        <taxon>Spermatophyta</taxon>
        <taxon>Magnoliopsida</taxon>
        <taxon>eudicotyledons</taxon>
        <taxon>Gunneridae</taxon>
        <taxon>Pentapetalae</taxon>
        <taxon>rosids</taxon>
        <taxon>fabids</taxon>
        <taxon>Rosales</taxon>
        <taxon>Moraceae</taxon>
        <taxon>Moreae</taxon>
        <taxon>Morus</taxon>
    </lineage>
</organism>